<organism evidence="2 3">
    <name type="scientific">[Eubacterium] hominis</name>
    <dbReference type="NCBI Taxonomy" id="2764325"/>
    <lineage>
        <taxon>Bacteria</taxon>
        <taxon>Bacillati</taxon>
        <taxon>Bacillota</taxon>
        <taxon>Erysipelotrichia</taxon>
        <taxon>Erysipelotrichales</taxon>
        <taxon>Erysipelotrichaceae</taxon>
        <taxon>Amedibacillus</taxon>
    </lineage>
</organism>
<dbReference type="EMBL" id="CP060636">
    <property type="protein sequence ID" value="QNM12531.1"/>
    <property type="molecule type" value="Genomic_DNA"/>
</dbReference>
<proteinExistence type="predicted"/>
<dbReference type="RefSeq" id="WP_117452923.1">
    <property type="nucleotide sequence ID" value="NZ_CP060636.1"/>
</dbReference>
<sequence>MDDKSTKRIITIFFTAIILLMLCVCGLFLYQSNQKNEQHTAFTITLEKDSINFHGAIGDVVSCKDIQSIHYYEQKLPAGKKQGAGEATSHYIVGDAKFDEIGKCRAYLYTDNSSYIKAQTKDNVYLFNLANQKDTYTLYDKIKNLTE</sequence>
<dbReference type="AlphaFoldDB" id="A0A7G9GNZ9"/>
<dbReference type="Proteomes" id="UP000515856">
    <property type="component" value="Chromosome"/>
</dbReference>
<keyword evidence="1" id="KW-0812">Transmembrane</keyword>
<evidence type="ECO:0000256" key="1">
    <source>
        <dbReference type="SAM" id="Phobius"/>
    </source>
</evidence>
<name>A0A7G9GNZ9_9FIRM</name>
<keyword evidence="1" id="KW-1133">Transmembrane helix</keyword>
<reference evidence="2 3" key="1">
    <citation type="submission" date="2020-08" db="EMBL/GenBank/DDBJ databases">
        <authorList>
            <person name="Liu C."/>
            <person name="Sun Q."/>
        </authorList>
    </citation>
    <scope>NUCLEOTIDE SEQUENCE [LARGE SCALE GENOMIC DNA]</scope>
    <source>
        <strain evidence="2 3">NSJ-61</strain>
    </source>
</reference>
<accession>A0A7G9GNZ9</accession>
<feature type="transmembrane region" description="Helical" evidence="1">
    <location>
        <begin position="12"/>
        <end position="30"/>
    </location>
</feature>
<evidence type="ECO:0000313" key="3">
    <source>
        <dbReference type="Proteomes" id="UP000515856"/>
    </source>
</evidence>
<keyword evidence="3" id="KW-1185">Reference proteome</keyword>
<dbReference type="KEGG" id="ehn:H9Q80_00815"/>
<keyword evidence="1" id="KW-0472">Membrane</keyword>
<protein>
    <recommendedName>
        <fullName evidence="4">Bacterial Pleckstrin homology domain-containing protein</fullName>
    </recommendedName>
</protein>
<evidence type="ECO:0008006" key="4">
    <source>
        <dbReference type="Google" id="ProtNLM"/>
    </source>
</evidence>
<evidence type="ECO:0000313" key="2">
    <source>
        <dbReference type="EMBL" id="QNM12531.1"/>
    </source>
</evidence>
<gene>
    <name evidence="2" type="ORF">H9Q80_00815</name>
</gene>